<comment type="caution">
    <text evidence="5">The sequence shown here is derived from an EMBL/GenBank/DDBJ whole genome shotgun (WGS) entry which is preliminary data.</text>
</comment>
<accession>A0A532V2V8</accession>
<evidence type="ECO:0000256" key="2">
    <source>
        <dbReference type="PROSITE-ProRule" id="PRU01379"/>
    </source>
</evidence>
<sequence>MRYLILKITCISLLFAGISANMDLLADSDVTFSTNFESGAAADLKVRQDGSIEFSIPPDPGGDQYLWFYFQVISKKKEPHRFILKNATGAHQTGKRWNITKPIFSADGEKWVRAQKVQYARQVSISDMSIAKVFRFQSPIIAETLYVAYSYPYTNTDLRDYLGTICIDQSVEITKFGSTEEERPIPLLQIDSPREKKIWIIGREHPGETPLSFVCEGMIQALLDSPAGWKLRQSYGFSIVPILNVDGVENGYYYHNTGGVNLARDWEEFSSQEVQSLHSAMLHDIENGRLKLIVNLHSSNDPSKGHFFLRIPENKLSADNALLQKRIFEVAGNYHPQIQGRSPVTLYDLPGITGNALNEKYGVYCLYLESNYSRGADGTIPDPQSWHAVGEALVKALAEVLLSE</sequence>
<dbReference type="Pfam" id="PF18027">
    <property type="entry name" value="Pepdidase_M14_N"/>
    <property type="match status" value="1"/>
</dbReference>
<name>A0A532V2V8_UNCL8</name>
<dbReference type="InterPro" id="IPR000834">
    <property type="entry name" value="Peptidase_M14"/>
</dbReference>
<dbReference type="AlphaFoldDB" id="A0A532V2V8"/>
<feature type="domain" description="Peptidase M14" evidence="4">
    <location>
        <begin position="151"/>
        <end position="400"/>
    </location>
</feature>
<dbReference type="Proteomes" id="UP000319619">
    <property type="component" value="Unassembled WGS sequence"/>
</dbReference>
<dbReference type="PANTHER" id="PTHR12756">
    <property type="entry name" value="CYTOSOLIC CARBOXYPEPTIDASE"/>
    <property type="match status" value="1"/>
</dbReference>
<dbReference type="InterPro" id="IPR040626">
    <property type="entry name" value="Pepdidase_M14_N"/>
</dbReference>
<dbReference type="GO" id="GO:0008270">
    <property type="term" value="F:zinc ion binding"/>
    <property type="evidence" value="ECO:0007669"/>
    <property type="project" value="InterPro"/>
</dbReference>
<feature type="active site" description="Proton donor/acceptor" evidence="2">
    <location>
        <position position="369"/>
    </location>
</feature>
<feature type="signal peptide" evidence="3">
    <location>
        <begin position="1"/>
        <end position="26"/>
    </location>
</feature>
<evidence type="ECO:0000256" key="3">
    <source>
        <dbReference type="SAM" id="SignalP"/>
    </source>
</evidence>
<dbReference type="Gene3D" id="2.60.40.3120">
    <property type="match status" value="1"/>
</dbReference>
<dbReference type="EMBL" id="NJBN01000002">
    <property type="protein sequence ID" value="TKJ41561.1"/>
    <property type="molecule type" value="Genomic_DNA"/>
</dbReference>
<dbReference type="GO" id="GO:0006508">
    <property type="term" value="P:proteolysis"/>
    <property type="evidence" value="ECO:0007669"/>
    <property type="project" value="InterPro"/>
</dbReference>
<proteinExistence type="inferred from homology"/>
<dbReference type="SUPFAM" id="SSF53187">
    <property type="entry name" value="Zn-dependent exopeptidases"/>
    <property type="match status" value="1"/>
</dbReference>
<dbReference type="Pfam" id="PF00246">
    <property type="entry name" value="Peptidase_M14"/>
    <property type="match status" value="1"/>
</dbReference>
<protein>
    <recommendedName>
        <fullName evidence="4">Peptidase M14 domain-containing protein</fullName>
    </recommendedName>
</protein>
<feature type="chain" id="PRO_5021808270" description="Peptidase M14 domain-containing protein" evidence="3">
    <location>
        <begin position="27"/>
        <end position="404"/>
    </location>
</feature>
<dbReference type="Gene3D" id="3.40.630.10">
    <property type="entry name" value="Zn peptidases"/>
    <property type="match status" value="1"/>
</dbReference>
<evidence type="ECO:0000259" key="4">
    <source>
        <dbReference type="PROSITE" id="PS52035"/>
    </source>
</evidence>
<evidence type="ECO:0000313" key="5">
    <source>
        <dbReference type="EMBL" id="TKJ41561.1"/>
    </source>
</evidence>
<evidence type="ECO:0000256" key="1">
    <source>
        <dbReference type="ARBA" id="ARBA00001947"/>
    </source>
</evidence>
<keyword evidence="3" id="KW-0732">Signal</keyword>
<evidence type="ECO:0000313" key="6">
    <source>
        <dbReference type="Proteomes" id="UP000319619"/>
    </source>
</evidence>
<comment type="cofactor">
    <cofactor evidence="1">
        <name>Zn(2+)</name>
        <dbReference type="ChEBI" id="CHEBI:29105"/>
    </cofactor>
</comment>
<organism evidence="5 6">
    <name type="scientific">candidate division LCP-89 bacterium B3_LCP</name>
    <dbReference type="NCBI Taxonomy" id="2012998"/>
    <lineage>
        <taxon>Bacteria</taxon>
        <taxon>Pseudomonadati</taxon>
        <taxon>Bacteria division LCP-89</taxon>
    </lineage>
</organism>
<reference evidence="5 6" key="1">
    <citation type="submission" date="2017-06" db="EMBL/GenBank/DDBJ databases">
        <title>Novel microbial phyla capable of carbon fixation and sulfur reduction in deep-sea sediments.</title>
        <authorList>
            <person name="Huang J."/>
            <person name="Baker B."/>
            <person name="Wang Y."/>
        </authorList>
    </citation>
    <scope>NUCLEOTIDE SEQUENCE [LARGE SCALE GENOMIC DNA]</scope>
    <source>
        <strain evidence="5">B3_LCP</strain>
    </source>
</reference>
<dbReference type="PANTHER" id="PTHR12756:SF11">
    <property type="entry name" value="CYTOSOLIC CARBOXYPEPTIDASE 1"/>
    <property type="match status" value="1"/>
</dbReference>
<gene>
    <name evidence="5" type="ORF">CEE37_03070</name>
</gene>
<dbReference type="GO" id="GO:0004181">
    <property type="term" value="F:metallocarboxypeptidase activity"/>
    <property type="evidence" value="ECO:0007669"/>
    <property type="project" value="InterPro"/>
</dbReference>
<dbReference type="InterPro" id="IPR050821">
    <property type="entry name" value="Cytosolic_carboxypeptidase"/>
</dbReference>
<comment type="similarity">
    <text evidence="2">Belongs to the peptidase M14 family.</text>
</comment>
<dbReference type="PROSITE" id="PS52035">
    <property type="entry name" value="PEPTIDASE_M14"/>
    <property type="match status" value="1"/>
</dbReference>